<dbReference type="EMBL" id="DXHV01000059">
    <property type="protein sequence ID" value="HIW00693.1"/>
    <property type="molecule type" value="Genomic_DNA"/>
</dbReference>
<proteinExistence type="predicted"/>
<evidence type="ECO:0000313" key="2">
    <source>
        <dbReference type="Proteomes" id="UP000886752"/>
    </source>
</evidence>
<reference evidence="1" key="2">
    <citation type="submission" date="2021-04" db="EMBL/GenBank/DDBJ databases">
        <authorList>
            <person name="Gilroy R."/>
        </authorList>
    </citation>
    <scope>NUCLEOTIDE SEQUENCE</scope>
    <source>
        <strain evidence="1">ChiHecec2B26-446</strain>
    </source>
</reference>
<accession>A0A9D1TPH8</accession>
<name>A0A9D1TPH8_9BACT</name>
<comment type="caution">
    <text evidence="1">The sequence shown here is derived from an EMBL/GenBank/DDBJ whole genome shotgun (WGS) entry which is preliminary data.</text>
</comment>
<sequence>MSQPVLIKIYAHFAPVTDDVVRELEDCVSSAICAEDFTGPIVSTLGDMVRLSFEGIYFPEEEVADIVRRAVEDGASGKMDVLDLENWHMTRYEGKDHVLHRSGAPLNNVLDFSGF</sequence>
<evidence type="ECO:0000313" key="1">
    <source>
        <dbReference type="EMBL" id="HIW00693.1"/>
    </source>
</evidence>
<reference evidence="1" key="1">
    <citation type="journal article" date="2021" name="PeerJ">
        <title>Extensive microbial diversity within the chicken gut microbiome revealed by metagenomics and culture.</title>
        <authorList>
            <person name="Gilroy R."/>
            <person name="Ravi A."/>
            <person name="Getino M."/>
            <person name="Pursley I."/>
            <person name="Horton D.L."/>
            <person name="Alikhan N.F."/>
            <person name="Baker D."/>
            <person name="Gharbi K."/>
            <person name="Hall N."/>
            <person name="Watson M."/>
            <person name="Adriaenssens E.M."/>
            <person name="Foster-Nyarko E."/>
            <person name="Jarju S."/>
            <person name="Secka A."/>
            <person name="Antonio M."/>
            <person name="Oren A."/>
            <person name="Chaudhuri R.R."/>
            <person name="La Ragione R."/>
            <person name="Hildebrand F."/>
            <person name="Pallen M.J."/>
        </authorList>
    </citation>
    <scope>NUCLEOTIDE SEQUENCE</scope>
    <source>
        <strain evidence="1">ChiHecec2B26-446</strain>
    </source>
</reference>
<dbReference type="AlphaFoldDB" id="A0A9D1TPH8"/>
<dbReference type="Proteomes" id="UP000886752">
    <property type="component" value="Unassembled WGS sequence"/>
</dbReference>
<protein>
    <submittedName>
        <fullName evidence="1">Uncharacterized protein</fullName>
    </submittedName>
</protein>
<gene>
    <name evidence="1" type="ORF">H9894_05820</name>
</gene>
<organism evidence="1 2">
    <name type="scientific">Candidatus Desulfovibrio intestinipullorum</name>
    <dbReference type="NCBI Taxonomy" id="2838536"/>
    <lineage>
        <taxon>Bacteria</taxon>
        <taxon>Pseudomonadati</taxon>
        <taxon>Thermodesulfobacteriota</taxon>
        <taxon>Desulfovibrionia</taxon>
        <taxon>Desulfovibrionales</taxon>
        <taxon>Desulfovibrionaceae</taxon>
        <taxon>Desulfovibrio</taxon>
    </lineage>
</organism>